<evidence type="ECO:0000256" key="3">
    <source>
        <dbReference type="ARBA" id="ARBA00022692"/>
    </source>
</evidence>
<organism evidence="8 9">
    <name type="scientific">Lepraria neglecta</name>
    <dbReference type="NCBI Taxonomy" id="209136"/>
    <lineage>
        <taxon>Eukaryota</taxon>
        <taxon>Fungi</taxon>
        <taxon>Dikarya</taxon>
        <taxon>Ascomycota</taxon>
        <taxon>Pezizomycotina</taxon>
        <taxon>Lecanoromycetes</taxon>
        <taxon>OSLEUM clade</taxon>
        <taxon>Lecanoromycetidae</taxon>
        <taxon>Lecanorales</taxon>
        <taxon>Lecanorineae</taxon>
        <taxon>Stereocaulaceae</taxon>
        <taxon>Lepraria</taxon>
    </lineage>
</organism>
<evidence type="ECO:0000256" key="7">
    <source>
        <dbReference type="SAM" id="Phobius"/>
    </source>
</evidence>
<evidence type="ECO:0008006" key="10">
    <source>
        <dbReference type="Google" id="ProtNLM"/>
    </source>
</evidence>
<evidence type="ECO:0000256" key="6">
    <source>
        <dbReference type="SAM" id="MobiDB-lite"/>
    </source>
</evidence>
<feature type="compositionally biased region" description="Basic and acidic residues" evidence="6">
    <location>
        <begin position="952"/>
        <end position="973"/>
    </location>
</feature>
<feature type="region of interest" description="Disordered" evidence="6">
    <location>
        <begin position="274"/>
        <end position="300"/>
    </location>
</feature>
<dbReference type="AlphaFoldDB" id="A0AAD9ZBQ8"/>
<dbReference type="Proteomes" id="UP001276659">
    <property type="component" value="Unassembled WGS sequence"/>
</dbReference>
<evidence type="ECO:0000313" key="8">
    <source>
        <dbReference type="EMBL" id="KAK3174758.1"/>
    </source>
</evidence>
<evidence type="ECO:0000313" key="9">
    <source>
        <dbReference type="Proteomes" id="UP001276659"/>
    </source>
</evidence>
<dbReference type="EMBL" id="JASNWA010000006">
    <property type="protein sequence ID" value="KAK3174758.1"/>
    <property type="molecule type" value="Genomic_DNA"/>
</dbReference>
<comment type="similarity">
    <text evidence="2">Belongs to the TMCO4 family.</text>
</comment>
<evidence type="ECO:0000256" key="4">
    <source>
        <dbReference type="ARBA" id="ARBA00022989"/>
    </source>
</evidence>
<gene>
    <name evidence="8" type="ORF">OEA41_002004</name>
</gene>
<keyword evidence="4 7" id="KW-1133">Transmembrane helix</keyword>
<feature type="compositionally biased region" description="Basic and acidic residues" evidence="6">
    <location>
        <begin position="278"/>
        <end position="299"/>
    </location>
</feature>
<feature type="compositionally biased region" description="Low complexity" evidence="6">
    <location>
        <begin position="1065"/>
        <end position="1074"/>
    </location>
</feature>
<keyword evidence="5 7" id="KW-0472">Membrane</keyword>
<feature type="region of interest" description="Disordered" evidence="6">
    <location>
        <begin position="932"/>
        <end position="1179"/>
    </location>
</feature>
<feature type="transmembrane region" description="Helical" evidence="7">
    <location>
        <begin position="400"/>
        <end position="421"/>
    </location>
</feature>
<reference evidence="8" key="1">
    <citation type="submission" date="2022-11" db="EMBL/GenBank/DDBJ databases">
        <title>Chromosomal genome sequence assembly and mating type (MAT) locus characterization of the leprose asexual lichenized fungus Lepraria neglecta (Nyl.) Erichsen.</title>
        <authorList>
            <person name="Allen J.L."/>
            <person name="Pfeffer B."/>
        </authorList>
    </citation>
    <scope>NUCLEOTIDE SEQUENCE</scope>
    <source>
        <strain evidence="8">Allen 5258</strain>
    </source>
</reference>
<comment type="subcellular location">
    <subcellularLocation>
        <location evidence="1">Membrane</location>
        <topology evidence="1">Multi-pass membrane protein</topology>
    </subcellularLocation>
</comment>
<dbReference type="SUPFAM" id="SSF53474">
    <property type="entry name" value="alpha/beta-Hydrolases"/>
    <property type="match status" value="1"/>
</dbReference>
<accession>A0AAD9ZBQ8</accession>
<dbReference type="InterPro" id="IPR029058">
    <property type="entry name" value="AB_hydrolase_fold"/>
</dbReference>
<evidence type="ECO:0000256" key="2">
    <source>
        <dbReference type="ARBA" id="ARBA00009824"/>
    </source>
</evidence>
<feature type="region of interest" description="Disordered" evidence="6">
    <location>
        <begin position="836"/>
        <end position="866"/>
    </location>
</feature>
<dbReference type="InterPro" id="IPR007941">
    <property type="entry name" value="DUF726"/>
</dbReference>
<proteinExistence type="inferred from homology"/>
<evidence type="ECO:0000256" key="5">
    <source>
        <dbReference type="ARBA" id="ARBA00023136"/>
    </source>
</evidence>
<feature type="compositionally biased region" description="Low complexity" evidence="6">
    <location>
        <begin position="73"/>
        <end position="88"/>
    </location>
</feature>
<dbReference type="PANTHER" id="PTHR17920:SF22">
    <property type="entry name" value="DUF726 DOMAIN PROTEIN (AFU_ORTHOLOGUE AFUA_2G12860)"/>
    <property type="match status" value="1"/>
</dbReference>
<feature type="compositionally biased region" description="Basic and acidic residues" evidence="6">
    <location>
        <begin position="127"/>
        <end position="139"/>
    </location>
</feature>
<evidence type="ECO:0000256" key="1">
    <source>
        <dbReference type="ARBA" id="ARBA00004141"/>
    </source>
</evidence>
<feature type="compositionally biased region" description="Basic and acidic residues" evidence="6">
    <location>
        <begin position="1149"/>
        <end position="1173"/>
    </location>
</feature>
<feature type="region of interest" description="Disordered" evidence="6">
    <location>
        <begin position="1"/>
        <end position="161"/>
    </location>
</feature>
<feature type="compositionally biased region" description="Basic and acidic residues" evidence="6">
    <location>
        <begin position="1039"/>
        <end position="1055"/>
    </location>
</feature>
<comment type="caution">
    <text evidence="8">The sequence shown here is derived from an EMBL/GenBank/DDBJ whole genome shotgun (WGS) entry which is preliminary data.</text>
</comment>
<keyword evidence="9" id="KW-1185">Reference proteome</keyword>
<feature type="compositionally biased region" description="Polar residues" evidence="6">
    <location>
        <begin position="9"/>
        <end position="24"/>
    </location>
</feature>
<sequence length="1179" mass="127003">MDTEGKPTKSASKSGNGSTGSKQGDTSRRTSLAPRKSSTPAARPSAVRAKSSSIGPTKNPPKLPPKDDKEDNSSPQSRKPSLPSRRPSAMARKSSAAVPKRRPPKLPPKTDGDKRPALQGRKSSAVLRKDIQARMKRMDSTNGQGAPKADEKEQDLKSILSNPQCEDLVKLTSSIMDRMRKTIEDNFDAAATLTKIGREGTGEASLENLDFDPGTVDVGEYDKERKLRDERQKELSKPKIKELKKANLKWFDDWRTGFLQRVTDTVTPEKTALPRQAQVDEVREAPAESKSLDGDRPPPKLEQLFPRIRTSLTKLPIKRREFILHSFLLLLLSLENYNAASRVFLLHLTSSLKLGLKSLREDEEKTAKGLLQAAKQLAASKETIQKGKETEESRRWKMRLATVAGAAIVGISGGYAAPLIAASVGTMMSEMGLGASAAAGYLGSVAGNTYLVGSMFGAYGGRMTGEMMRNLSADVQDFAFLPVHGERKEHKDSIEAATDSRRLRVTIAISGWLLEKEEVVTPWRILSDSAEVFALRFELETLMKLGQSINTMNSNNAYGYAQSAFATRAAYTELSSAIWPLALVKIARVVENPFSLAKSRAEKAGKVLAEALINRTQGERPVTLVGYSLGARVIWSCLITLAERKAFGLVESAVLIGSPSPSDISTWRLMRTAVSGRLVNVYSTNDYLLAFLHRASSLQYGVAGLAAVPGLSGVENFDVSDTVSGHLRYRYLVGATMQKIGFEGIDKVEIDREAAAFNKMVEEEKKYNYVQDAKESAGEIYKQYGKRSKQRADKKISDADADKQASAMEKEVHQKTQKGLMQWAVEQLYISQPSLPSTKDVKRTQSNPQGTAKATTKTADKTADAATKSVYQRAKDAVYLTRSGGSEGQEAAKGRVTEAQITASSAAPSSYLTTAAGYIPTGYIPSFRATGGASNTADVKGKQATKQASGATEKKKLSIGDRKPSKQKPDKPKMQKSASTQKKLEGAENGPAKETTNAQGKSDGKQVGAGAGDEPASAMDKPEEVPDASKSAEDATTDVPKDAKESGGKSAEKAPESGGMSSYIPSFGFGSASKSSKESIPEITPTTSDDPDPLEVGDDKPADDSTESAKKSAEDTPRNEEGSKTPKERASGYGSYIPSFGFGGSSATKAKDVGAEESSKKGEANKDAKKTGLEDPFVD</sequence>
<feature type="transmembrane region" description="Helical" evidence="7">
    <location>
        <begin position="441"/>
        <end position="459"/>
    </location>
</feature>
<dbReference type="GO" id="GO:0016020">
    <property type="term" value="C:membrane"/>
    <property type="evidence" value="ECO:0007669"/>
    <property type="project" value="UniProtKB-SubCell"/>
</dbReference>
<dbReference type="PANTHER" id="PTHR17920">
    <property type="entry name" value="TRANSMEMBRANE AND COILED-COIL DOMAIN-CONTAINING PROTEIN 4 TMCO4"/>
    <property type="match status" value="1"/>
</dbReference>
<dbReference type="Gene3D" id="3.40.50.1820">
    <property type="entry name" value="alpha/beta hydrolase"/>
    <property type="match status" value="1"/>
</dbReference>
<name>A0AAD9ZBQ8_9LECA</name>
<dbReference type="Pfam" id="PF05277">
    <property type="entry name" value="DUF726"/>
    <property type="match status" value="1"/>
</dbReference>
<keyword evidence="3 7" id="KW-0812">Transmembrane</keyword>
<feature type="compositionally biased region" description="Basic and acidic residues" evidence="6">
    <location>
        <begin position="1097"/>
        <end position="1130"/>
    </location>
</feature>
<protein>
    <recommendedName>
        <fullName evidence="10">DUF726-domain-containing protein</fullName>
    </recommendedName>
</protein>